<dbReference type="PROSITE" id="PS51257">
    <property type="entry name" value="PROKAR_LIPOPROTEIN"/>
    <property type="match status" value="1"/>
</dbReference>
<keyword evidence="1" id="KW-0732">Signal</keyword>
<organism evidence="3 4">
    <name type="scientific">Xylanibacter ruminicola</name>
    <name type="common">Prevotella ruminicola</name>
    <dbReference type="NCBI Taxonomy" id="839"/>
    <lineage>
        <taxon>Bacteria</taxon>
        <taxon>Pseudomonadati</taxon>
        <taxon>Bacteroidota</taxon>
        <taxon>Bacteroidia</taxon>
        <taxon>Bacteroidales</taxon>
        <taxon>Prevotellaceae</taxon>
        <taxon>Xylanibacter</taxon>
    </lineage>
</organism>
<dbReference type="Pfam" id="PF16151">
    <property type="entry name" value="DUF4859"/>
    <property type="match status" value="2"/>
</dbReference>
<comment type="caution">
    <text evidence="3">The sequence shown here is derived from an EMBL/GenBank/DDBJ whole genome shotgun (WGS) entry which is preliminary data.</text>
</comment>
<sequence length="328" mass="35024">MRKNILYIAMACFALGFTACSDDPNDAVTKHVYGPDEAPYLRSDASATIAYSAEFRKGHVAPKTIYLKDYAEQIQTKLKMTVDDMIAGVESGKVVFYNINTARGCWNKAAATKGSNGWWYDASGLVADATTGVACIELDKTAKALVLSVPEESAAGVSVAANVGFAIDNGKDYDDYIRFNISFAVTDPGTIILNVTIPAGDYASYEVEFAGVESAIQACFGMTSSEFNALVQDAAGDIAMYMVDEAGNWDTSSSYTANGIGYWLDATGKVTTWGTDGFSYYVETHDGTVGIGRAPGLASGTEGKLHLVYASKSDSSKFIEFVINTTLE</sequence>
<evidence type="ECO:0000313" key="4">
    <source>
        <dbReference type="Proteomes" id="UP000806522"/>
    </source>
</evidence>
<feature type="domain" description="DUF4859" evidence="2">
    <location>
        <begin position="204"/>
        <end position="309"/>
    </location>
</feature>
<dbReference type="AlphaFoldDB" id="A0A9D5NYN6"/>
<feature type="chain" id="PRO_5038387097" evidence="1">
    <location>
        <begin position="22"/>
        <end position="328"/>
    </location>
</feature>
<evidence type="ECO:0000313" key="3">
    <source>
        <dbReference type="EMBL" id="MBE6269965.1"/>
    </source>
</evidence>
<name>A0A9D5NYN6_XYLRU</name>
<protein>
    <submittedName>
        <fullName evidence="3">DUF4859 domain-containing protein</fullName>
    </submittedName>
</protein>
<evidence type="ECO:0000256" key="1">
    <source>
        <dbReference type="SAM" id="SignalP"/>
    </source>
</evidence>
<gene>
    <name evidence="3" type="ORF">E7101_03335</name>
</gene>
<feature type="domain" description="DUF4859" evidence="2">
    <location>
        <begin position="71"/>
        <end position="160"/>
    </location>
</feature>
<dbReference type="EMBL" id="SUYC01000003">
    <property type="protein sequence ID" value="MBE6269965.1"/>
    <property type="molecule type" value="Genomic_DNA"/>
</dbReference>
<proteinExistence type="predicted"/>
<accession>A0A9D5NYN6</accession>
<feature type="signal peptide" evidence="1">
    <location>
        <begin position="1"/>
        <end position="21"/>
    </location>
</feature>
<reference evidence="3" key="1">
    <citation type="submission" date="2019-04" db="EMBL/GenBank/DDBJ databases">
        <title>Evolution of Biomass-Degrading Anaerobic Consortia Revealed by Metagenomics.</title>
        <authorList>
            <person name="Peng X."/>
        </authorList>
    </citation>
    <scope>NUCLEOTIDE SEQUENCE</scope>
    <source>
        <strain evidence="3">SIG140</strain>
    </source>
</reference>
<dbReference type="InterPro" id="IPR032339">
    <property type="entry name" value="DUF4859"/>
</dbReference>
<dbReference type="Proteomes" id="UP000806522">
    <property type="component" value="Unassembled WGS sequence"/>
</dbReference>
<evidence type="ECO:0000259" key="2">
    <source>
        <dbReference type="Pfam" id="PF16151"/>
    </source>
</evidence>